<evidence type="ECO:0000256" key="3">
    <source>
        <dbReference type="ARBA" id="ARBA00022448"/>
    </source>
</evidence>
<dbReference type="GO" id="GO:0031965">
    <property type="term" value="C:nuclear membrane"/>
    <property type="evidence" value="ECO:0007669"/>
    <property type="project" value="UniProtKB-UniRule"/>
</dbReference>
<dbReference type="EMBL" id="CANTUO010000003">
    <property type="protein sequence ID" value="CAI5758882.1"/>
    <property type="molecule type" value="Genomic_DNA"/>
</dbReference>
<evidence type="ECO:0000256" key="2">
    <source>
        <dbReference type="ARBA" id="ARBA00005573"/>
    </source>
</evidence>
<evidence type="ECO:0000256" key="10">
    <source>
        <dbReference type="SAM" id="MobiDB-lite"/>
    </source>
</evidence>
<keyword evidence="3 9" id="KW-0813">Transport</keyword>
<evidence type="ECO:0000313" key="12">
    <source>
        <dbReference type="Proteomes" id="UP001152885"/>
    </source>
</evidence>
<dbReference type="GO" id="GO:0031080">
    <property type="term" value="C:nuclear pore outer ring"/>
    <property type="evidence" value="ECO:0007669"/>
    <property type="project" value="TreeGrafter"/>
</dbReference>
<name>A0A9W4XM52_9ASCO</name>
<evidence type="ECO:0000256" key="9">
    <source>
        <dbReference type="RuleBase" id="RU365073"/>
    </source>
</evidence>
<comment type="subcellular location">
    <subcellularLocation>
        <location evidence="1 9">Nucleus</location>
        <location evidence="1 9">Nuclear pore complex</location>
    </subcellularLocation>
</comment>
<dbReference type="GO" id="GO:0045893">
    <property type="term" value="P:positive regulation of DNA-templated transcription"/>
    <property type="evidence" value="ECO:0007669"/>
    <property type="project" value="TreeGrafter"/>
</dbReference>
<dbReference type="GO" id="GO:0006606">
    <property type="term" value="P:protein import into nucleus"/>
    <property type="evidence" value="ECO:0007669"/>
    <property type="project" value="TreeGrafter"/>
</dbReference>
<dbReference type="GO" id="GO:0017056">
    <property type="term" value="F:structural constituent of nuclear pore"/>
    <property type="evidence" value="ECO:0007669"/>
    <property type="project" value="TreeGrafter"/>
</dbReference>
<evidence type="ECO:0000256" key="5">
    <source>
        <dbReference type="ARBA" id="ARBA00022927"/>
    </source>
</evidence>
<evidence type="ECO:0000313" key="11">
    <source>
        <dbReference type="EMBL" id="CAI5758882.1"/>
    </source>
</evidence>
<feature type="region of interest" description="Disordered" evidence="10">
    <location>
        <begin position="24"/>
        <end position="47"/>
    </location>
</feature>
<dbReference type="PANTHER" id="PTHR13373">
    <property type="entry name" value="FROUNT PROTEIN-RELATED"/>
    <property type="match status" value="1"/>
</dbReference>
<comment type="subunit">
    <text evidence="9">Component of the nuclear pore complex (NPC).</text>
</comment>
<comment type="function">
    <text evidence="9">Functions as a component of the nuclear pore complex (NPC).</text>
</comment>
<dbReference type="AlphaFoldDB" id="A0A9W4XM52"/>
<keyword evidence="12" id="KW-1185">Reference proteome</keyword>
<accession>A0A9W4XM52</accession>
<keyword evidence="9" id="KW-0472">Membrane</keyword>
<keyword evidence="8 9" id="KW-0539">Nucleus</keyword>
<sequence length="753" mass="88091">MAELNRRYDDIEILEIPDDDDVSVSSETEVAISENEESQKIAEDETSTNLDEGNTSVFTINNDFPELSDWISNDKPLKFQFDNKSYKKTINISDNFQKKYICYINSNYKVLEKLTKNELITDNYNDTIGLITNSSLTRKSKVIDEAFQEILENLNNLILNEQDSEIEPFQFMKFILLCLYSNNFYQNLTEKPELIKDWVNNFDPQPSQELVEEIMISNPNPYLHPQFWNTLLSKFIIRGLFDQCESVLENSNYQELENKCEDLYNAINDLKALLFDYTNFAKKGQFAQWKLLACEYRDSLTDLKNNVHDPTYRTIFMQIFDLACIITGLPKTITSFCDYWYEVYLGLSLYQIRDNEEVYQDFFETAKIEIPPIKSTSQDLEEMTEHCFIDILKGNYLKVLETLFTLDQFTAAYIAELLELKQLLRDYYLKDVKRDEELNLRSLTNSKTISEYFLTRHAFDCLNIHDLVPVAIGLLLNEVINTSKNAITNNKTTIGSFLPNFHCKTNDDLEWCLTICANLGLVSTARELYYRSGLKSLDEGYLFEALNSFVKCFDPEDVNFSLNHSNISSMKKIHYIIWELIFSNALVDNKPINDELINNIIDKQIDFEIHPVIKQSLSPYGVLKEFYDSIPREDIKLSKKLSKITHLLRFNFLPKKFYPLLLAQFVHFLKNEKYHFQLPDLILIIELIDNFETDSNEEEIEEGESLYLYSINNIKDKSEFDWRNIDKVPPNVKDLVKTLRNSIAIKIGQVFIE</sequence>
<evidence type="ECO:0000256" key="1">
    <source>
        <dbReference type="ARBA" id="ARBA00004567"/>
    </source>
</evidence>
<dbReference type="Proteomes" id="UP001152885">
    <property type="component" value="Unassembled WGS sequence"/>
</dbReference>
<organism evidence="11 12">
    <name type="scientific">Candida verbasci</name>
    <dbReference type="NCBI Taxonomy" id="1227364"/>
    <lineage>
        <taxon>Eukaryota</taxon>
        <taxon>Fungi</taxon>
        <taxon>Dikarya</taxon>
        <taxon>Ascomycota</taxon>
        <taxon>Saccharomycotina</taxon>
        <taxon>Pichiomycetes</taxon>
        <taxon>Debaryomycetaceae</taxon>
        <taxon>Candida/Lodderomyces clade</taxon>
        <taxon>Candida</taxon>
    </lineage>
</organism>
<dbReference type="InterPro" id="IPR011502">
    <property type="entry name" value="Nucleoporin_Nup85"/>
</dbReference>
<keyword evidence="4 9" id="KW-0509">mRNA transport</keyword>
<evidence type="ECO:0000256" key="7">
    <source>
        <dbReference type="ARBA" id="ARBA00023132"/>
    </source>
</evidence>
<dbReference type="PANTHER" id="PTHR13373:SF21">
    <property type="entry name" value="NUCLEAR PORE COMPLEX PROTEIN NUP85"/>
    <property type="match status" value="1"/>
</dbReference>
<evidence type="ECO:0000256" key="8">
    <source>
        <dbReference type="ARBA" id="ARBA00023242"/>
    </source>
</evidence>
<evidence type="ECO:0000256" key="6">
    <source>
        <dbReference type="ARBA" id="ARBA00023010"/>
    </source>
</evidence>
<dbReference type="Pfam" id="PF07575">
    <property type="entry name" value="Nucleopor_Nup85"/>
    <property type="match status" value="1"/>
</dbReference>
<reference evidence="11" key="1">
    <citation type="submission" date="2022-12" db="EMBL/GenBank/DDBJ databases">
        <authorList>
            <person name="Brejova B."/>
        </authorList>
    </citation>
    <scope>NUCLEOTIDE SEQUENCE</scope>
</reference>
<gene>
    <name evidence="11" type="ORF">CANVERA_P3392</name>
</gene>
<keyword evidence="6 9" id="KW-0811">Translocation</keyword>
<proteinExistence type="inferred from homology"/>
<comment type="caution">
    <text evidence="11">The sequence shown here is derived from an EMBL/GenBank/DDBJ whole genome shotgun (WGS) entry which is preliminary data.</text>
</comment>
<keyword evidence="5 9" id="KW-0653">Protein transport</keyword>
<dbReference type="GO" id="GO:0006406">
    <property type="term" value="P:mRNA export from nucleus"/>
    <property type="evidence" value="ECO:0007669"/>
    <property type="project" value="TreeGrafter"/>
</dbReference>
<protein>
    <recommendedName>
        <fullName evidence="9">Nuclear pore complex protein Nup85</fullName>
    </recommendedName>
</protein>
<dbReference type="OrthoDB" id="17644at2759"/>
<comment type="similarity">
    <text evidence="2 9">Belongs to the nucleoporin Nup85 family.</text>
</comment>
<evidence type="ECO:0000256" key="4">
    <source>
        <dbReference type="ARBA" id="ARBA00022816"/>
    </source>
</evidence>
<keyword evidence="7 9" id="KW-0906">Nuclear pore complex</keyword>